<reference evidence="1" key="1">
    <citation type="submission" date="2023-06" db="EMBL/GenBank/DDBJ databases">
        <title>Robiginitalea aurantiacus sp. nov. and Algoriphagus sediminis sp. nov., isolated from coastal sediment.</title>
        <authorList>
            <person name="Zhou Z.Y."/>
            <person name="An J."/>
            <person name="Jia Y.W."/>
            <person name="Du Z.J."/>
        </authorList>
    </citation>
    <scope>NUCLEOTIDE SEQUENCE</scope>
    <source>
        <strain evidence="1">M39</strain>
    </source>
</reference>
<keyword evidence="2" id="KW-1185">Reference proteome</keyword>
<dbReference type="EMBL" id="JAUDUY010000004">
    <property type="protein sequence ID" value="MDM9631979.1"/>
    <property type="molecule type" value="Genomic_DNA"/>
</dbReference>
<name>A0ABT7WGD0_9FLAO</name>
<evidence type="ECO:0000313" key="2">
    <source>
        <dbReference type="Proteomes" id="UP001174839"/>
    </source>
</evidence>
<dbReference type="Proteomes" id="UP001174839">
    <property type="component" value="Unassembled WGS sequence"/>
</dbReference>
<gene>
    <name evidence="1" type="ORF">QU605_10875</name>
</gene>
<accession>A0ABT7WGD0</accession>
<organism evidence="1 2">
    <name type="scientific">Robiginitalea aurantiaca</name>
    <dbReference type="NCBI Taxonomy" id="3056915"/>
    <lineage>
        <taxon>Bacteria</taxon>
        <taxon>Pseudomonadati</taxon>
        <taxon>Bacteroidota</taxon>
        <taxon>Flavobacteriia</taxon>
        <taxon>Flavobacteriales</taxon>
        <taxon>Flavobacteriaceae</taxon>
        <taxon>Robiginitalea</taxon>
    </lineage>
</organism>
<comment type="caution">
    <text evidence="1">The sequence shown here is derived from an EMBL/GenBank/DDBJ whole genome shotgun (WGS) entry which is preliminary data.</text>
</comment>
<sequence>MCRSFIKFSLLLALFCSYTGFGQKKVRDTTKKSEIYGLRVGIDLSRPLISVFKDGYQGLEIVGDYRLSNRWYLAAELGNESNVVEEVLDNADGNNRITIYEMNPSGSYIKLGADFNTYQNWFGMNNSIIVGARYAFSTFSTSLDKYSLFDSNRYWNPDTFPQGSGAYLGEYSGLNASWLELLLGVKTELFANIYLGASVRLGILVTDSGAGPFPNVWIPGFNKKTDNSRFGVGFNYSISYLIPLYRKSREKPVEITE</sequence>
<protein>
    <submittedName>
        <fullName evidence="1">DUF6048 family protein</fullName>
    </submittedName>
</protein>
<dbReference type="Pfam" id="PF19515">
    <property type="entry name" value="DUF6048"/>
    <property type="match status" value="1"/>
</dbReference>
<dbReference type="RefSeq" id="WP_289725337.1">
    <property type="nucleotide sequence ID" value="NZ_JAUDUY010000004.1"/>
</dbReference>
<dbReference type="InterPro" id="IPR046111">
    <property type="entry name" value="DUF6048"/>
</dbReference>
<proteinExistence type="predicted"/>
<evidence type="ECO:0000313" key="1">
    <source>
        <dbReference type="EMBL" id="MDM9631979.1"/>
    </source>
</evidence>